<protein>
    <submittedName>
        <fullName evidence="3">SDR family NAD(P)-dependent oxidoreductase</fullName>
    </submittedName>
</protein>
<keyword evidence="2" id="KW-0560">Oxidoreductase</keyword>
<keyword evidence="4" id="KW-1185">Reference proteome</keyword>
<organism evidence="3 4">
    <name type="scientific">Novosphingobium umbonatum</name>
    <dbReference type="NCBI Taxonomy" id="1908524"/>
    <lineage>
        <taxon>Bacteria</taxon>
        <taxon>Pseudomonadati</taxon>
        <taxon>Pseudomonadota</taxon>
        <taxon>Alphaproteobacteria</taxon>
        <taxon>Sphingomonadales</taxon>
        <taxon>Sphingomonadaceae</taxon>
        <taxon>Novosphingobium</taxon>
    </lineage>
</organism>
<dbReference type="Proteomes" id="UP000282837">
    <property type="component" value="Unassembled WGS sequence"/>
</dbReference>
<accession>A0A3S3TJ07</accession>
<evidence type="ECO:0000313" key="4">
    <source>
        <dbReference type="Proteomes" id="UP000282837"/>
    </source>
</evidence>
<proteinExistence type="inferred from homology"/>
<evidence type="ECO:0000313" key="3">
    <source>
        <dbReference type="EMBL" id="RVU02161.1"/>
    </source>
</evidence>
<dbReference type="PANTHER" id="PTHR43976">
    <property type="entry name" value="SHORT CHAIN DEHYDROGENASE"/>
    <property type="match status" value="1"/>
</dbReference>
<dbReference type="InterPro" id="IPR051911">
    <property type="entry name" value="SDR_oxidoreductase"/>
</dbReference>
<sequence>MQKTVLITGISSGIGAATADALAQAGYRVFGGARNPANVRPTLGVEVVAMDVCDDTQVRFAVEHVLEKAGRIDIVINNAGVSLVGPVEAASDGEAQALFDTNLFGACPSSKHLAQSWYVGNGDMASSGFGF</sequence>
<comment type="caution">
    <text evidence="3">The sequence shown here is derived from an EMBL/GenBank/DDBJ whole genome shotgun (WGS) entry which is preliminary data.</text>
</comment>
<evidence type="ECO:0000256" key="2">
    <source>
        <dbReference type="ARBA" id="ARBA00023002"/>
    </source>
</evidence>
<dbReference type="GO" id="GO:0016491">
    <property type="term" value="F:oxidoreductase activity"/>
    <property type="evidence" value="ECO:0007669"/>
    <property type="project" value="UniProtKB-KW"/>
</dbReference>
<dbReference type="SUPFAM" id="SSF51735">
    <property type="entry name" value="NAD(P)-binding Rossmann-fold domains"/>
    <property type="match status" value="1"/>
</dbReference>
<evidence type="ECO:0000256" key="1">
    <source>
        <dbReference type="ARBA" id="ARBA00006484"/>
    </source>
</evidence>
<dbReference type="InterPro" id="IPR036291">
    <property type="entry name" value="NAD(P)-bd_dom_sf"/>
</dbReference>
<dbReference type="AlphaFoldDB" id="A0A3S3TJ07"/>
<dbReference type="Gene3D" id="3.40.50.720">
    <property type="entry name" value="NAD(P)-binding Rossmann-like Domain"/>
    <property type="match status" value="1"/>
</dbReference>
<gene>
    <name evidence="3" type="ORF">EOE18_17915</name>
</gene>
<reference evidence="3 4" key="1">
    <citation type="submission" date="2019-01" db="EMBL/GenBank/DDBJ databases">
        <authorList>
            <person name="Chen W.-M."/>
        </authorList>
    </citation>
    <scope>NUCLEOTIDE SEQUENCE [LARGE SCALE GENOMIC DNA]</scope>
    <source>
        <strain evidence="3 4">FSY-9</strain>
    </source>
</reference>
<dbReference type="PRINTS" id="PR00081">
    <property type="entry name" value="GDHRDH"/>
</dbReference>
<dbReference type="EMBL" id="SACO01000028">
    <property type="protein sequence ID" value="RVU02161.1"/>
    <property type="molecule type" value="Genomic_DNA"/>
</dbReference>
<dbReference type="OrthoDB" id="9793825at2"/>
<name>A0A3S3TJ07_9SPHN</name>
<dbReference type="InterPro" id="IPR002347">
    <property type="entry name" value="SDR_fam"/>
</dbReference>
<dbReference type="RefSeq" id="WP_127712070.1">
    <property type="nucleotide sequence ID" value="NZ_SACO01000028.1"/>
</dbReference>
<dbReference type="Pfam" id="PF00106">
    <property type="entry name" value="adh_short"/>
    <property type="match status" value="1"/>
</dbReference>
<comment type="similarity">
    <text evidence="1">Belongs to the short-chain dehydrogenases/reductases (SDR) family.</text>
</comment>
<dbReference type="PANTHER" id="PTHR43976:SF16">
    <property type="entry name" value="SHORT-CHAIN DEHYDROGENASE_REDUCTASE FAMILY PROTEIN"/>
    <property type="match status" value="1"/>
</dbReference>